<organism evidence="4 5">
    <name type="scientific">Streptomyces violascens</name>
    <dbReference type="NCBI Taxonomy" id="67381"/>
    <lineage>
        <taxon>Bacteria</taxon>
        <taxon>Bacillati</taxon>
        <taxon>Actinomycetota</taxon>
        <taxon>Actinomycetes</taxon>
        <taxon>Kitasatosporales</taxon>
        <taxon>Streptomycetaceae</taxon>
        <taxon>Streptomyces</taxon>
    </lineage>
</organism>
<dbReference type="PANTHER" id="PTHR33495">
    <property type="entry name" value="ANTI-SIGMA FACTOR ANTAGONIST TM_1081-RELATED-RELATED"/>
    <property type="match status" value="1"/>
</dbReference>
<protein>
    <recommendedName>
        <fullName evidence="2">Anti-sigma factor antagonist</fullName>
    </recommendedName>
</protein>
<comment type="caution">
    <text evidence="4">The sequence shown here is derived from an EMBL/GenBank/DDBJ whole genome shotgun (WGS) entry which is preliminary data.</text>
</comment>
<evidence type="ECO:0000313" key="5">
    <source>
        <dbReference type="Proteomes" id="UP001050808"/>
    </source>
</evidence>
<dbReference type="NCBIfam" id="TIGR00377">
    <property type="entry name" value="ant_ant_sig"/>
    <property type="match status" value="1"/>
</dbReference>
<dbReference type="SUPFAM" id="SSF52091">
    <property type="entry name" value="SpoIIaa-like"/>
    <property type="match status" value="1"/>
</dbReference>
<reference evidence="4" key="1">
    <citation type="submission" date="2024-05" db="EMBL/GenBank/DDBJ databases">
        <title>Whole genome shotgun sequence of Streptomyces violascens NBRC 12920.</title>
        <authorList>
            <person name="Komaki H."/>
            <person name="Tamura T."/>
        </authorList>
    </citation>
    <scope>NUCLEOTIDE SEQUENCE</scope>
    <source>
        <strain evidence="4">NBRC 12920</strain>
    </source>
</reference>
<keyword evidence="5" id="KW-1185">Reference proteome</keyword>
<evidence type="ECO:0000256" key="1">
    <source>
        <dbReference type="ARBA" id="ARBA00009013"/>
    </source>
</evidence>
<dbReference type="EMBL" id="BNDY01000017">
    <property type="protein sequence ID" value="GHI41990.1"/>
    <property type="molecule type" value="Genomic_DNA"/>
</dbReference>
<evidence type="ECO:0000313" key="4">
    <source>
        <dbReference type="EMBL" id="GHI41990.1"/>
    </source>
</evidence>
<accession>A0ABQ3QXJ3</accession>
<evidence type="ECO:0000256" key="2">
    <source>
        <dbReference type="RuleBase" id="RU003749"/>
    </source>
</evidence>
<dbReference type="RefSeq" id="WP_189963555.1">
    <property type="nucleotide sequence ID" value="NZ_BMUA01000008.1"/>
</dbReference>
<dbReference type="InterPro" id="IPR036513">
    <property type="entry name" value="STAS_dom_sf"/>
</dbReference>
<dbReference type="Proteomes" id="UP001050808">
    <property type="component" value="Unassembled WGS sequence"/>
</dbReference>
<dbReference type="InterPro" id="IPR002645">
    <property type="entry name" value="STAS_dom"/>
</dbReference>
<dbReference type="InterPro" id="IPR003658">
    <property type="entry name" value="Anti-sigma_ant"/>
</dbReference>
<evidence type="ECO:0000259" key="3">
    <source>
        <dbReference type="PROSITE" id="PS50801"/>
    </source>
</evidence>
<feature type="domain" description="STAS" evidence="3">
    <location>
        <begin position="9"/>
        <end position="109"/>
    </location>
</feature>
<name>A0ABQ3QXJ3_9ACTN</name>
<dbReference type="PROSITE" id="PS50801">
    <property type="entry name" value="STAS"/>
    <property type="match status" value="1"/>
</dbReference>
<dbReference type="Pfam" id="PF13466">
    <property type="entry name" value="STAS_2"/>
    <property type="match status" value="1"/>
</dbReference>
<proteinExistence type="inferred from homology"/>
<gene>
    <name evidence="4" type="ORF">Sviol_63980</name>
</gene>
<comment type="similarity">
    <text evidence="1 2">Belongs to the anti-sigma-factor antagonist family.</text>
</comment>
<dbReference type="PANTHER" id="PTHR33495:SF2">
    <property type="entry name" value="ANTI-SIGMA FACTOR ANTAGONIST TM_1081-RELATED"/>
    <property type="match status" value="1"/>
</dbReference>
<dbReference type="InterPro" id="IPR058548">
    <property type="entry name" value="MlaB-like_STAS"/>
</dbReference>
<sequence length="109" mass="11986">MDAAAHQPLHLAVVDGLDAVLVRVQGDLDIETAPRLRAALTPLLHRRVELDLSEVSFIDSSGITVLLVHQRHARVVGGRSRVIHVSQPVQRILRLLSFSLVLWCFGVDG</sequence>
<dbReference type="CDD" id="cd07043">
    <property type="entry name" value="STAS_anti-anti-sigma_factors"/>
    <property type="match status" value="1"/>
</dbReference>
<dbReference type="Gene3D" id="3.30.750.24">
    <property type="entry name" value="STAS domain"/>
    <property type="match status" value="1"/>
</dbReference>